<keyword evidence="2" id="KW-1185">Reference proteome</keyword>
<evidence type="ECO:0000313" key="2">
    <source>
        <dbReference type="Proteomes" id="UP001165293"/>
    </source>
</evidence>
<organism evidence="1 2">
    <name type="scientific">Noviluteimonas lactosilytica</name>
    <dbReference type="NCBI Taxonomy" id="2888523"/>
    <lineage>
        <taxon>Bacteria</taxon>
        <taxon>Pseudomonadati</taxon>
        <taxon>Pseudomonadota</taxon>
        <taxon>Gammaproteobacteria</taxon>
        <taxon>Lysobacterales</taxon>
        <taxon>Lysobacteraceae</taxon>
        <taxon>Noviluteimonas</taxon>
    </lineage>
</organism>
<dbReference type="EMBL" id="JAJGAK010000003">
    <property type="protein sequence ID" value="MCC8363775.1"/>
    <property type="molecule type" value="Genomic_DNA"/>
</dbReference>
<protein>
    <recommendedName>
        <fullName evidence="3">Co-chaperone DjlA N-terminal domain-containing protein</fullName>
    </recommendedName>
</protein>
<comment type="caution">
    <text evidence="1">The sequence shown here is derived from an EMBL/GenBank/DDBJ whole genome shotgun (WGS) entry which is preliminary data.</text>
</comment>
<evidence type="ECO:0008006" key="3">
    <source>
        <dbReference type="Google" id="ProtNLM"/>
    </source>
</evidence>
<sequence length="163" mass="17551">MTQRHFPADADQATVASYYLTGIVTGLFAFDCAKDWAFSVIEALDAPPMEVIEIATARDRDAVMEALRAIPGDANEEDAGRWLLAHIHDRLASARLTPVEAVEVAQRVVQSTGLPRDIGIQLMLLDDALELAVHGTFGSVEDISRDVLAALAEHSRGAISPST</sequence>
<name>A0ABS8JJJ2_9GAMM</name>
<dbReference type="Proteomes" id="UP001165293">
    <property type="component" value="Unassembled WGS sequence"/>
</dbReference>
<accession>A0ABS8JJJ2</accession>
<reference evidence="1" key="1">
    <citation type="submission" date="2021-10" db="EMBL/GenBank/DDBJ databases">
        <authorList>
            <person name="Lyu M."/>
            <person name="Wang X."/>
            <person name="Meng X."/>
            <person name="Xu K."/>
        </authorList>
    </citation>
    <scope>NUCLEOTIDE SEQUENCE</scope>
    <source>
        <strain evidence="1">A6</strain>
    </source>
</reference>
<gene>
    <name evidence="1" type="ORF">LK996_11900</name>
</gene>
<dbReference type="RefSeq" id="WP_230527580.1">
    <property type="nucleotide sequence ID" value="NZ_JAJGAK010000003.1"/>
</dbReference>
<evidence type="ECO:0000313" key="1">
    <source>
        <dbReference type="EMBL" id="MCC8363775.1"/>
    </source>
</evidence>
<proteinExistence type="predicted"/>